<feature type="domain" description="BIG2" evidence="3">
    <location>
        <begin position="154"/>
        <end position="236"/>
    </location>
</feature>
<evidence type="ECO:0000313" key="4">
    <source>
        <dbReference type="EMBL" id="QDU28625.1"/>
    </source>
</evidence>
<dbReference type="PANTHER" id="PTHR35889:SF3">
    <property type="entry name" value="F-BOX DOMAIN-CONTAINING PROTEIN"/>
    <property type="match status" value="1"/>
</dbReference>
<dbReference type="InterPro" id="IPR008964">
    <property type="entry name" value="Invasin/intimin_cell_adhesion"/>
</dbReference>
<sequence length="836" mass="93233" precursor="true">MMLGPMKQRLLFAALICCLPLLTTANAADVVPSVVTRFAAATGDEEPSLRRHVLPLMGRLGCNGRACHGSFQGQGGFRLSLFGYDFAADHAAVVGGDEPRTNLKQPDESLILQKPLLVIDHDGGKRFEKGSWQHHLLLRWVTAGAKTVAEDEAEITHLEISPREIVFAKKGETAQIKVMAHWSDGAREDVTPICRFRSNDESMATIDEAGLVTALGPGDTAVVAFYDNGVLPVQVLLPVTDQLGDKYPAVPTPTKIDELVVAKLSKLGVVPSELCTDTEFLRRVSLDLIGTLPAPGEIDSFLADTSADKRNRKIDELLSRPAYAAWWATKLSDLTGNTSALGPQGGEQGLNGVKARQWHAWITRRVEQNVPYDKLVEGIVLAVSRSPDQPFLDYTAEMSSYFRGTEPADFAERETMPYYWTRRQLGSPSAKALAFAYSFLGVSLQCAECHKHPYDQWTKQDFDQFAVFFNGVRYGAFSRDETTAMKKEHGLTMDEDSGDFKRLFVTLLAEGKTLPFKELTVPRPSKNPKLSKPRPDKAGRVITPRVLGGEEVLTSEYPDPRQPLMDWMRQEDNPYFAKAFVNRVWAGYFHIGLIDPPDDLNLANPPSNPALLDYLADEFIRQKYDMKWLHREITRSRTYQLSCRPNRTNENDERNYSRAVIRRLPAEVTYDALAYATASDETRASLDAKPATLRAIGEVSGLNGRDAGASSYAVNLFGKPPRAINCDCERSAEPNLLQLVYLRNDNEIDSLLDRKDGWLQKLRDSQPSKRSKIANAKPLDHEALVREAYFRTLCRLPSEQEEKIALGTLSSAADPITGLRDLMWALLNTKEFIVNR</sequence>
<evidence type="ECO:0000259" key="3">
    <source>
        <dbReference type="SMART" id="SM00635"/>
    </source>
</evidence>
<dbReference type="RefSeq" id="WP_145091224.1">
    <property type="nucleotide sequence ID" value="NZ_CP036274.1"/>
</dbReference>
<dbReference type="Proteomes" id="UP000315017">
    <property type="component" value="Chromosome"/>
</dbReference>
<dbReference type="Pfam" id="PF02368">
    <property type="entry name" value="Big_2"/>
    <property type="match status" value="1"/>
</dbReference>
<dbReference type="SMART" id="SM00635">
    <property type="entry name" value="BID_2"/>
    <property type="match status" value="1"/>
</dbReference>
<dbReference type="PANTHER" id="PTHR35889">
    <property type="entry name" value="CYCLOINULO-OLIGOSACCHARIDE FRUCTANOTRANSFERASE-RELATED"/>
    <property type="match status" value="1"/>
</dbReference>
<name>A0A517YEG1_9BACT</name>
<evidence type="ECO:0000313" key="5">
    <source>
        <dbReference type="Proteomes" id="UP000315017"/>
    </source>
</evidence>
<feature type="signal peptide" evidence="2">
    <location>
        <begin position="1"/>
        <end position="27"/>
    </location>
</feature>
<accession>A0A517YEG1</accession>
<feature type="chain" id="PRO_5021944632" description="BIG2 domain-containing protein" evidence="2">
    <location>
        <begin position="28"/>
        <end position="836"/>
    </location>
</feature>
<keyword evidence="2" id="KW-0732">Signal</keyword>
<evidence type="ECO:0000256" key="2">
    <source>
        <dbReference type="SAM" id="SignalP"/>
    </source>
</evidence>
<reference evidence="4 5" key="1">
    <citation type="submission" date="2019-02" db="EMBL/GenBank/DDBJ databases">
        <title>Deep-cultivation of Planctomycetes and their phenomic and genomic characterization uncovers novel biology.</title>
        <authorList>
            <person name="Wiegand S."/>
            <person name="Jogler M."/>
            <person name="Boedeker C."/>
            <person name="Pinto D."/>
            <person name="Vollmers J."/>
            <person name="Rivas-Marin E."/>
            <person name="Kohn T."/>
            <person name="Peeters S.H."/>
            <person name="Heuer A."/>
            <person name="Rast P."/>
            <person name="Oberbeckmann S."/>
            <person name="Bunk B."/>
            <person name="Jeske O."/>
            <person name="Meyerdierks A."/>
            <person name="Storesund J.E."/>
            <person name="Kallscheuer N."/>
            <person name="Luecker S."/>
            <person name="Lage O.M."/>
            <person name="Pohl T."/>
            <person name="Merkel B.J."/>
            <person name="Hornburger P."/>
            <person name="Mueller R.-W."/>
            <person name="Bruemmer F."/>
            <person name="Labrenz M."/>
            <person name="Spormann A.M."/>
            <person name="Op den Camp H."/>
            <person name="Overmann J."/>
            <person name="Amann R."/>
            <person name="Jetten M.S.M."/>
            <person name="Mascher T."/>
            <person name="Medema M.H."/>
            <person name="Devos D.P."/>
            <person name="Kaster A.-K."/>
            <person name="Ovreas L."/>
            <person name="Rohde M."/>
            <person name="Galperin M.Y."/>
            <person name="Jogler C."/>
        </authorList>
    </citation>
    <scope>NUCLEOTIDE SEQUENCE [LARGE SCALE GENOMIC DNA]</scope>
    <source>
        <strain evidence="4 5">ETA_A8</strain>
    </source>
</reference>
<dbReference type="OrthoDB" id="289126at2"/>
<gene>
    <name evidence="4" type="ORF">ETAA8_37280</name>
</gene>
<dbReference type="Pfam" id="PF07583">
    <property type="entry name" value="PSCyt2"/>
    <property type="match status" value="1"/>
</dbReference>
<dbReference type="InterPro" id="IPR022655">
    <property type="entry name" value="DUF1553"/>
</dbReference>
<dbReference type="InterPro" id="IPR003343">
    <property type="entry name" value="Big_2"/>
</dbReference>
<dbReference type="Pfam" id="PF07587">
    <property type="entry name" value="PSD1"/>
    <property type="match status" value="1"/>
</dbReference>
<evidence type="ECO:0000256" key="1">
    <source>
        <dbReference type="SAM" id="MobiDB-lite"/>
    </source>
</evidence>
<protein>
    <recommendedName>
        <fullName evidence="3">BIG2 domain-containing protein</fullName>
    </recommendedName>
</protein>
<dbReference type="KEGG" id="aagg:ETAA8_37280"/>
<dbReference type="InterPro" id="IPR011444">
    <property type="entry name" value="DUF1549"/>
</dbReference>
<feature type="region of interest" description="Disordered" evidence="1">
    <location>
        <begin position="519"/>
        <end position="539"/>
    </location>
</feature>
<dbReference type="SUPFAM" id="SSF49373">
    <property type="entry name" value="Invasin/intimin cell-adhesion fragments"/>
    <property type="match status" value="1"/>
</dbReference>
<dbReference type="AlphaFoldDB" id="A0A517YEG1"/>
<keyword evidence="5" id="KW-1185">Reference proteome</keyword>
<dbReference type="Gene3D" id="2.60.40.1080">
    <property type="match status" value="1"/>
</dbReference>
<proteinExistence type="predicted"/>
<dbReference type="EMBL" id="CP036274">
    <property type="protein sequence ID" value="QDU28625.1"/>
    <property type="molecule type" value="Genomic_DNA"/>
</dbReference>
<organism evidence="4 5">
    <name type="scientific">Anatilimnocola aggregata</name>
    <dbReference type="NCBI Taxonomy" id="2528021"/>
    <lineage>
        <taxon>Bacteria</taxon>
        <taxon>Pseudomonadati</taxon>
        <taxon>Planctomycetota</taxon>
        <taxon>Planctomycetia</taxon>
        <taxon>Pirellulales</taxon>
        <taxon>Pirellulaceae</taxon>
        <taxon>Anatilimnocola</taxon>
    </lineage>
</organism>